<evidence type="ECO:0000313" key="3">
    <source>
        <dbReference type="Proteomes" id="UP000287224"/>
    </source>
</evidence>
<reference evidence="3" key="1">
    <citation type="submission" date="2018-12" db="EMBL/GenBank/DDBJ databases">
        <title>Tengunoibacter tsumagoiensis gen. nov., sp. nov., Dictyobacter kobayashii sp. nov., D. alpinus sp. nov., and D. joshuensis sp. nov. and description of Dictyobacteraceae fam. nov. within the order Ktedonobacterales isolated from Tengu-no-mugimeshi.</title>
        <authorList>
            <person name="Wang C.M."/>
            <person name="Zheng Y."/>
            <person name="Sakai Y."/>
            <person name="Toyoda A."/>
            <person name="Minakuchi Y."/>
            <person name="Abe K."/>
            <person name="Yokota A."/>
            <person name="Yabe S."/>
        </authorList>
    </citation>
    <scope>NUCLEOTIDE SEQUENCE [LARGE SCALE GENOMIC DNA]</scope>
    <source>
        <strain evidence="3">S-27</strain>
    </source>
</reference>
<dbReference type="RefSeq" id="WP_126598862.1">
    <property type="nucleotide sequence ID" value="NZ_BIFQ01000001.1"/>
</dbReference>
<sequence length="70" mass="7745">MTIEEIIRAWKTGTSEDPNQHLPGNPIGDELSDNELAEAFGGKNAQDWIAMPNGSHRTKECGDCKKHKKP</sequence>
<evidence type="ECO:0008006" key="4">
    <source>
        <dbReference type="Google" id="ProtNLM"/>
    </source>
</evidence>
<dbReference type="InterPro" id="IPR027635">
    <property type="entry name" value="Lantibiotic2_lead_pep_dom"/>
</dbReference>
<dbReference type="EMBL" id="BIFQ01000001">
    <property type="protein sequence ID" value="GCE07533.1"/>
    <property type="molecule type" value="Genomic_DNA"/>
</dbReference>
<dbReference type="NCBIfam" id="TIGR03898">
    <property type="entry name" value="lanti_MRSA_kill"/>
    <property type="match status" value="1"/>
</dbReference>
<protein>
    <recommendedName>
        <fullName evidence="4">Mersacidin/lichenicidin family type 2 lantibiotic</fullName>
    </recommendedName>
</protein>
<dbReference type="AlphaFoldDB" id="A0A401ZL07"/>
<feature type="region of interest" description="Disordered" evidence="1">
    <location>
        <begin position="43"/>
        <end position="70"/>
    </location>
</feature>
<organism evidence="2 3">
    <name type="scientific">Dictyobacter aurantiacus</name>
    <dbReference type="NCBI Taxonomy" id="1936993"/>
    <lineage>
        <taxon>Bacteria</taxon>
        <taxon>Bacillati</taxon>
        <taxon>Chloroflexota</taxon>
        <taxon>Ktedonobacteria</taxon>
        <taxon>Ktedonobacterales</taxon>
        <taxon>Dictyobacteraceae</taxon>
        <taxon>Dictyobacter</taxon>
    </lineage>
</organism>
<dbReference type="OrthoDB" id="896929at2"/>
<evidence type="ECO:0000313" key="2">
    <source>
        <dbReference type="EMBL" id="GCE07533.1"/>
    </source>
</evidence>
<dbReference type="GO" id="GO:0042742">
    <property type="term" value="P:defense response to bacterium"/>
    <property type="evidence" value="ECO:0007669"/>
    <property type="project" value="InterPro"/>
</dbReference>
<accession>A0A401ZL07</accession>
<name>A0A401ZL07_9CHLR</name>
<comment type="caution">
    <text evidence="2">The sequence shown here is derived from an EMBL/GenBank/DDBJ whole genome shotgun (WGS) entry which is preliminary data.</text>
</comment>
<dbReference type="Proteomes" id="UP000287224">
    <property type="component" value="Unassembled WGS sequence"/>
</dbReference>
<keyword evidence="3" id="KW-1185">Reference proteome</keyword>
<evidence type="ECO:0000256" key="1">
    <source>
        <dbReference type="SAM" id="MobiDB-lite"/>
    </source>
</evidence>
<gene>
    <name evidence="2" type="ORF">KDAU_48620</name>
</gene>
<proteinExistence type="predicted"/>